<feature type="domain" description="Helicase C-terminal" evidence="3">
    <location>
        <begin position="432"/>
        <end position="618"/>
    </location>
</feature>
<comment type="caution">
    <text evidence="4">The sequence shown here is derived from an EMBL/GenBank/DDBJ whole genome shotgun (WGS) entry which is preliminary data.</text>
</comment>
<dbReference type="PANTHER" id="PTHR47396:SF1">
    <property type="entry name" value="ATP-DEPENDENT HELICASE IRC3-RELATED"/>
    <property type="match status" value="1"/>
</dbReference>
<dbReference type="RefSeq" id="WP_153982051.1">
    <property type="nucleotide sequence ID" value="NZ_BAAANZ010000004.1"/>
</dbReference>
<dbReference type="GO" id="GO:0004386">
    <property type="term" value="F:helicase activity"/>
    <property type="evidence" value="ECO:0007669"/>
    <property type="project" value="UniProtKB-KW"/>
</dbReference>
<dbReference type="SMART" id="SM00490">
    <property type="entry name" value="HELICc"/>
    <property type="match status" value="1"/>
</dbReference>
<dbReference type="Pfam" id="PF26350">
    <property type="entry name" value="DUF8090"/>
    <property type="match status" value="1"/>
</dbReference>
<dbReference type="InterPro" id="IPR058403">
    <property type="entry name" value="DUF8090"/>
</dbReference>
<dbReference type="SUPFAM" id="SSF52540">
    <property type="entry name" value="P-loop containing nucleoside triphosphate hydrolases"/>
    <property type="match status" value="1"/>
</dbReference>
<dbReference type="SMART" id="SM00487">
    <property type="entry name" value="DEXDc"/>
    <property type="match status" value="1"/>
</dbReference>
<dbReference type="InterPro" id="IPR050742">
    <property type="entry name" value="Helicase_Restrict-Modif_Enz"/>
</dbReference>
<accession>A0A840X749</accession>
<dbReference type="InterPro" id="IPR021835">
    <property type="entry name" value="DUF3427"/>
</dbReference>
<evidence type="ECO:0000313" key="4">
    <source>
        <dbReference type="EMBL" id="MBB5618210.1"/>
    </source>
</evidence>
<dbReference type="AlphaFoldDB" id="A0A840X749"/>
<feature type="domain" description="Helicase ATP-binding" evidence="2">
    <location>
        <begin position="243"/>
        <end position="395"/>
    </location>
</feature>
<dbReference type="Proteomes" id="UP000552883">
    <property type="component" value="Unassembled WGS sequence"/>
</dbReference>
<dbReference type="GO" id="GO:0003677">
    <property type="term" value="F:DNA binding"/>
    <property type="evidence" value="ECO:0007669"/>
    <property type="project" value="InterPro"/>
</dbReference>
<reference evidence="4 5" key="1">
    <citation type="submission" date="2020-08" db="EMBL/GenBank/DDBJ databases">
        <title>Sequencing the genomes of 1000 actinobacteria strains.</title>
        <authorList>
            <person name="Klenk H.-P."/>
        </authorList>
    </citation>
    <scope>NUCLEOTIDE SEQUENCE [LARGE SCALE GENOMIC DNA]</scope>
    <source>
        <strain evidence="4 5">DSM 23889</strain>
    </source>
</reference>
<keyword evidence="4" id="KW-0067">ATP-binding</keyword>
<keyword evidence="4" id="KW-0378">Hydrolase</keyword>
<feature type="region of interest" description="Disordered" evidence="1">
    <location>
        <begin position="201"/>
        <end position="221"/>
    </location>
</feature>
<dbReference type="OrthoDB" id="9776021at2"/>
<gene>
    <name evidence="4" type="ORF">BJ959_001706</name>
</gene>
<dbReference type="GO" id="GO:0005829">
    <property type="term" value="C:cytosol"/>
    <property type="evidence" value="ECO:0007669"/>
    <property type="project" value="TreeGrafter"/>
</dbReference>
<keyword evidence="5" id="KW-1185">Reference proteome</keyword>
<sequence length="976" mass="109819">MSEPREDFWKSPLGRETEFGYLLESALVPHNLNPEVVLNNENSSVLRVLRRELKHAERFLFSVAFVTPRALTLLKQELVDFRGTGTIVTSDYLGFNSPGVFKELKALEKVGVSARIHSSKAFHAKGYIFRRPDRSVALFGSANLTESALVANLEWNIKVSGSPQSNLSRQLDELELEQLENSLDLTTEWIAEYETRPRPTTVWTPGKVAEAPTPIESPTGSESVVARFEPNAMQREALAAIERMRAEGKSKVLVVSATGTGKTALAAFHVGIVKPERFLFIVHREQILDRAIQEFTNLLGISAQEVGKLAGGSRQTDKRFVFATIQSLSRLDVLDSVSPDEFDYVVVDESHHVGAQSYRRVMDHLKPAFTIGLTATPERSDQSDVFELFNYNVAYEIRLQAALEADMLAPFHYFGVADVEFEDGTTTDDATTIERLASRLRAEHVVRNLELYGHAGTSPKGLIFCSRVDEATALSNELNRLTLHGRPLRTVALSGVHSVDERLQTVDKLERGELDYILTVDIFNEGVDIPSVNQVVMLRQTKSAIVFVQQLGRGLRKAPAKDYTIVIDFIGNYTNNYLIPIALFGDNSQDKESLRRRLIEAEERGVLANISSIRFDRIAQKRVLDSVAVTKLSSAALLKPSLEAMRSRLGRTPRLIDFAESDSTDPVVLATSLKHYPELLRRTLRVDNKLTDEQSRMLDFLGNEVLAAKRLAETEVLFELLRGRPLPLKELSQRTAAVGDEADMELTMSALRTLTFQFLTEAERSRYGTSPVTRSDDGQYRLGDVFRLNLETSHDFHNEIHDLLWTARSIIPRKYGDAEPFSVGRQYSRKDASRLLRWRSNMMGTIFGYKVDADTRTCPIFVTYHKAEDVTASTQYEDQLIDTRTMTWFTRSRRTLDSAEVKAIVSNSVEINVFAKKDDNDGTDFFYLGRAQATNAFQTSMSDKNNESIPVVRVTLLFDDPIPQGLFDYFQPSITE</sequence>
<dbReference type="PANTHER" id="PTHR47396">
    <property type="entry name" value="TYPE I RESTRICTION ENZYME ECOKI R PROTEIN"/>
    <property type="match status" value="1"/>
</dbReference>
<dbReference type="PROSITE" id="PS51192">
    <property type="entry name" value="HELICASE_ATP_BIND_1"/>
    <property type="match status" value="1"/>
</dbReference>
<evidence type="ECO:0000259" key="2">
    <source>
        <dbReference type="PROSITE" id="PS51192"/>
    </source>
</evidence>
<proteinExistence type="predicted"/>
<evidence type="ECO:0000259" key="3">
    <source>
        <dbReference type="PROSITE" id="PS51194"/>
    </source>
</evidence>
<dbReference type="GO" id="GO:0005524">
    <property type="term" value="F:ATP binding"/>
    <property type="evidence" value="ECO:0007669"/>
    <property type="project" value="InterPro"/>
</dbReference>
<dbReference type="InterPro" id="IPR014001">
    <property type="entry name" value="Helicase_ATP-bd"/>
</dbReference>
<keyword evidence="4" id="KW-0547">Nucleotide-binding</keyword>
<dbReference type="EMBL" id="JACHBS010000001">
    <property type="protein sequence ID" value="MBB5618210.1"/>
    <property type="molecule type" value="Genomic_DNA"/>
</dbReference>
<dbReference type="SUPFAM" id="SSF56024">
    <property type="entry name" value="Phospholipase D/nuclease"/>
    <property type="match status" value="1"/>
</dbReference>
<dbReference type="InterPro" id="IPR006935">
    <property type="entry name" value="Helicase/UvrB_N"/>
</dbReference>
<organism evidence="4 5">
    <name type="scientific">Microcella frigidaquae</name>
    <dbReference type="NCBI Taxonomy" id="424758"/>
    <lineage>
        <taxon>Bacteria</taxon>
        <taxon>Bacillati</taxon>
        <taxon>Actinomycetota</taxon>
        <taxon>Actinomycetes</taxon>
        <taxon>Micrococcales</taxon>
        <taxon>Microbacteriaceae</taxon>
        <taxon>Microcella</taxon>
    </lineage>
</organism>
<dbReference type="Gene3D" id="3.30.870.10">
    <property type="entry name" value="Endonuclease Chain A"/>
    <property type="match status" value="1"/>
</dbReference>
<dbReference type="InterPro" id="IPR001650">
    <property type="entry name" value="Helicase_C-like"/>
</dbReference>
<dbReference type="Pfam" id="PF11907">
    <property type="entry name" value="DUF3427"/>
    <property type="match status" value="1"/>
</dbReference>
<dbReference type="GO" id="GO:0016787">
    <property type="term" value="F:hydrolase activity"/>
    <property type="evidence" value="ECO:0007669"/>
    <property type="project" value="InterPro"/>
</dbReference>
<evidence type="ECO:0000313" key="5">
    <source>
        <dbReference type="Proteomes" id="UP000552883"/>
    </source>
</evidence>
<evidence type="ECO:0000256" key="1">
    <source>
        <dbReference type="SAM" id="MobiDB-lite"/>
    </source>
</evidence>
<dbReference type="CDD" id="cd18799">
    <property type="entry name" value="SF2_C_EcoAI-like"/>
    <property type="match status" value="1"/>
</dbReference>
<dbReference type="Pfam" id="PF00271">
    <property type="entry name" value="Helicase_C"/>
    <property type="match status" value="1"/>
</dbReference>
<dbReference type="CDD" id="cd18032">
    <property type="entry name" value="DEXHc_RE_I_III_res"/>
    <property type="match status" value="1"/>
</dbReference>
<dbReference type="InterPro" id="IPR025202">
    <property type="entry name" value="PLD-like_dom"/>
</dbReference>
<dbReference type="Pfam" id="PF04851">
    <property type="entry name" value="ResIII"/>
    <property type="match status" value="1"/>
</dbReference>
<dbReference type="InterPro" id="IPR027417">
    <property type="entry name" value="P-loop_NTPase"/>
</dbReference>
<protein>
    <submittedName>
        <fullName evidence="4">Superfamily II DNA or RNA helicase/HKD family nuclease</fullName>
    </submittedName>
</protein>
<dbReference type="Gene3D" id="3.40.50.300">
    <property type="entry name" value="P-loop containing nucleotide triphosphate hydrolases"/>
    <property type="match status" value="2"/>
</dbReference>
<keyword evidence="4" id="KW-0347">Helicase</keyword>
<dbReference type="Pfam" id="PF13091">
    <property type="entry name" value="PLDc_2"/>
    <property type="match status" value="1"/>
</dbReference>
<name>A0A840X749_9MICO</name>
<dbReference type="PROSITE" id="PS51194">
    <property type="entry name" value="HELICASE_CTER"/>
    <property type="match status" value="1"/>
</dbReference>